<dbReference type="Gene3D" id="3.40.190.10">
    <property type="entry name" value="Periplasmic binding protein-like II"/>
    <property type="match status" value="1"/>
</dbReference>
<dbReference type="AlphaFoldDB" id="A0A1I6HFJ3"/>
<organism evidence="1 2">
    <name type="scientific">Litoreibacter janthinus</name>
    <dbReference type="NCBI Taxonomy" id="670154"/>
    <lineage>
        <taxon>Bacteria</taxon>
        <taxon>Pseudomonadati</taxon>
        <taxon>Pseudomonadota</taxon>
        <taxon>Alphaproteobacteria</taxon>
        <taxon>Rhodobacterales</taxon>
        <taxon>Roseobacteraceae</taxon>
        <taxon>Litoreibacter</taxon>
    </lineage>
</organism>
<evidence type="ECO:0000313" key="2">
    <source>
        <dbReference type="Proteomes" id="UP000199658"/>
    </source>
</evidence>
<evidence type="ECO:0000313" key="1">
    <source>
        <dbReference type="EMBL" id="SFR53128.1"/>
    </source>
</evidence>
<accession>A0A1I6HFJ3</accession>
<dbReference type="PANTHER" id="PTHR35841:SF1">
    <property type="entry name" value="PHOSPHONATES-BINDING PERIPLASMIC PROTEIN"/>
    <property type="match status" value="1"/>
</dbReference>
<sequence length="247" mass="26834">MIASLPMYDRPETAAANDRFWQAIRKSLPFDTPERLTRDLPDLIGHWTAPDLVLSQTCGYPYRALLSDKVRLVATPVLALDCPAGHYYSVIIAHRDRNGATLEQFNEAPAAYNDPLSQSGWAALHSHMIQTGLTLGPMIETGAHRASARAVAEGRAAIAAIDALTWQMICKWDDVAAELCVIEETAPTPTLPYICAPHYDAALISTALETAVDAMSQADRACLGLRGTTQINPSAYLQVETPPPPQN</sequence>
<reference evidence="2" key="1">
    <citation type="submission" date="2016-10" db="EMBL/GenBank/DDBJ databases">
        <authorList>
            <person name="Varghese N."/>
            <person name="Submissions S."/>
        </authorList>
    </citation>
    <scope>NUCLEOTIDE SEQUENCE [LARGE SCALE GENOMIC DNA]</scope>
    <source>
        <strain evidence="2">DSM 26921</strain>
    </source>
</reference>
<dbReference type="PANTHER" id="PTHR35841">
    <property type="entry name" value="PHOSPHONATES-BINDING PERIPLASMIC PROTEIN"/>
    <property type="match status" value="1"/>
</dbReference>
<dbReference type="SUPFAM" id="SSF53850">
    <property type="entry name" value="Periplasmic binding protein-like II"/>
    <property type="match status" value="1"/>
</dbReference>
<dbReference type="OrthoDB" id="7353682at2"/>
<dbReference type="STRING" id="670154.SAMN04488002_2939"/>
<dbReference type="Proteomes" id="UP000199658">
    <property type="component" value="Unassembled WGS sequence"/>
</dbReference>
<dbReference type="Pfam" id="PF12974">
    <property type="entry name" value="Phosphonate-bd"/>
    <property type="match status" value="1"/>
</dbReference>
<protein>
    <submittedName>
        <fullName evidence="1">ABC-type phosphate/phosphonate transport system, substrate-binding protein</fullName>
    </submittedName>
</protein>
<dbReference type="EMBL" id="FOYO01000001">
    <property type="protein sequence ID" value="SFR53128.1"/>
    <property type="molecule type" value="Genomic_DNA"/>
</dbReference>
<gene>
    <name evidence="1" type="ORF">SAMN04488002_2939</name>
</gene>
<name>A0A1I6HFJ3_9RHOB</name>
<keyword evidence="2" id="KW-1185">Reference proteome</keyword>
<proteinExistence type="predicted"/>